<keyword evidence="2" id="KW-1185">Reference proteome</keyword>
<evidence type="ECO:0000313" key="2">
    <source>
        <dbReference type="Proteomes" id="UP000054843"/>
    </source>
</evidence>
<sequence length="32" mass="3628">MADDKRKAYRNATIVDFTTIWGKKALAKSEAQ</sequence>
<organism evidence="1 2">
    <name type="scientific">Trichinella papuae</name>
    <dbReference type="NCBI Taxonomy" id="268474"/>
    <lineage>
        <taxon>Eukaryota</taxon>
        <taxon>Metazoa</taxon>
        <taxon>Ecdysozoa</taxon>
        <taxon>Nematoda</taxon>
        <taxon>Enoplea</taxon>
        <taxon>Dorylaimia</taxon>
        <taxon>Trichinellida</taxon>
        <taxon>Trichinellidae</taxon>
        <taxon>Trichinella</taxon>
    </lineage>
</organism>
<dbReference type="EMBL" id="JYDO01000054">
    <property type="protein sequence ID" value="KRZ74116.1"/>
    <property type="molecule type" value="Genomic_DNA"/>
</dbReference>
<dbReference type="AlphaFoldDB" id="A0A0V1MQP0"/>
<dbReference type="Proteomes" id="UP000054843">
    <property type="component" value="Unassembled WGS sequence"/>
</dbReference>
<comment type="caution">
    <text evidence="1">The sequence shown here is derived from an EMBL/GenBank/DDBJ whole genome shotgun (WGS) entry which is preliminary data.</text>
</comment>
<accession>A0A0V1MQP0</accession>
<evidence type="ECO:0000313" key="1">
    <source>
        <dbReference type="EMBL" id="KRZ74116.1"/>
    </source>
</evidence>
<gene>
    <name evidence="1" type="ORF">T10_6758</name>
</gene>
<protein>
    <submittedName>
        <fullName evidence="1">Uncharacterized protein</fullName>
    </submittedName>
</protein>
<proteinExistence type="predicted"/>
<reference evidence="1 2" key="1">
    <citation type="submission" date="2015-01" db="EMBL/GenBank/DDBJ databases">
        <title>Evolution of Trichinella species and genotypes.</title>
        <authorList>
            <person name="Korhonen P.K."/>
            <person name="Edoardo P."/>
            <person name="Giuseppe L.R."/>
            <person name="Gasser R.B."/>
        </authorList>
    </citation>
    <scope>NUCLEOTIDE SEQUENCE [LARGE SCALE GENOMIC DNA]</scope>
    <source>
        <strain evidence="1">ISS1980</strain>
    </source>
</reference>
<name>A0A0V1MQP0_9BILA</name>